<keyword evidence="3" id="KW-0624">Polysaccharide degradation</keyword>
<sequence length="560" mass="61090">MWGNLGQLGAQAINDTLDGMDVFELSLSSMTTRFWALVPAVLLGITAPARSFDFDSACSSITSQISTPNATVFFSELVPAGTNLSFPDNDPTCGRPSQVVLTDTCRIAMFIATSNDSGINFEAWFPRNWTGRFLSTGNGGLSGCIQYEDLAYASALGFATVGANNGHNGTSGEAFLNHPGVIEDFAYRSIHTGVVVGKSLTETFYGSPHDKSYYLGCSTGGRQGLKSVQDFPEDFDGVVAGAPAADFNHLLDWSGHFFEITGNTSAPTFLAAERWVDLVHPDVLSQCDEIDGVKDGIIEDPNLCNYDPSDLVCAEGNQTDACITEIQAETIRKAYEPFFIEGKLAYPRIQPGSEDVPVFYTGAPFIYTADWFRYVVYSDPSFDVTTLSEKDWALAQELDPFNISTWKGDISAFRDRQGKLLTYHGQADGLISSKNSERYYDRVSDIMGQESTQLDEFWRFFRISGMGHCSGGVGAWEIGQTLAGAGGVGSLNLDPESNVLMAMVRWVEEGVAPEKVLGTKYVNDTVAQGVEFARAHCRYPLRNTYDGVGDPTKKESWNCL</sequence>
<accession>A0ABR1JS46</accession>
<evidence type="ECO:0000256" key="1">
    <source>
        <dbReference type="ARBA" id="ARBA00006249"/>
    </source>
</evidence>
<evidence type="ECO:0000256" key="5">
    <source>
        <dbReference type="ARBA" id="ARBA00022729"/>
    </source>
</evidence>
<evidence type="ECO:0000313" key="11">
    <source>
        <dbReference type="EMBL" id="KAK7464265.1"/>
    </source>
</evidence>
<comment type="caution">
    <text evidence="11">The sequence shown here is derived from an EMBL/GenBank/DDBJ whole genome shotgun (WGS) entry which is preliminary data.</text>
</comment>
<name>A0ABR1JS46_9AGAR</name>
<keyword evidence="5" id="KW-0732">Signal</keyword>
<proteinExistence type="inferred from homology"/>
<evidence type="ECO:0000313" key="12">
    <source>
        <dbReference type="Proteomes" id="UP001498398"/>
    </source>
</evidence>
<dbReference type="Proteomes" id="UP001498398">
    <property type="component" value="Unassembled WGS sequence"/>
</dbReference>
<dbReference type="EC" id="3.1.1.-" evidence="10"/>
<evidence type="ECO:0000256" key="9">
    <source>
        <dbReference type="ARBA" id="ARBA00034075"/>
    </source>
</evidence>
<dbReference type="PANTHER" id="PTHR33938">
    <property type="entry name" value="FERULOYL ESTERASE B-RELATED"/>
    <property type="match status" value="1"/>
</dbReference>
<dbReference type="SUPFAM" id="SSF53474">
    <property type="entry name" value="alpha/beta-Hydrolases"/>
    <property type="match status" value="1"/>
</dbReference>
<keyword evidence="3" id="KW-0858">Xylan degradation</keyword>
<evidence type="ECO:0000256" key="7">
    <source>
        <dbReference type="ARBA" id="ARBA00022837"/>
    </source>
</evidence>
<keyword evidence="6 10" id="KW-0378">Hydrolase</keyword>
<keyword evidence="7" id="KW-0106">Calcium</keyword>
<dbReference type="PANTHER" id="PTHR33938:SF15">
    <property type="entry name" value="FERULOYL ESTERASE B-RELATED"/>
    <property type="match status" value="1"/>
</dbReference>
<evidence type="ECO:0000256" key="3">
    <source>
        <dbReference type="ARBA" id="ARBA00022651"/>
    </source>
</evidence>
<evidence type="ECO:0000256" key="6">
    <source>
        <dbReference type="ARBA" id="ARBA00022801"/>
    </source>
</evidence>
<evidence type="ECO:0000256" key="2">
    <source>
        <dbReference type="ARBA" id="ARBA00022487"/>
    </source>
</evidence>
<evidence type="ECO:0000256" key="10">
    <source>
        <dbReference type="RuleBase" id="RU361238"/>
    </source>
</evidence>
<keyword evidence="4" id="KW-0479">Metal-binding</keyword>
<keyword evidence="2" id="KW-0719">Serine esterase</keyword>
<evidence type="ECO:0000256" key="4">
    <source>
        <dbReference type="ARBA" id="ARBA00022723"/>
    </source>
</evidence>
<keyword evidence="12" id="KW-1185">Reference proteome</keyword>
<keyword evidence="8" id="KW-1015">Disulfide bond</keyword>
<dbReference type="EMBL" id="JBANRG010000008">
    <property type="protein sequence ID" value="KAK7464265.1"/>
    <property type="molecule type" value="Genomic_DNA"/>
</dbReference>
<evidence type="ECO:0000256" key="8">
    <source>
        <dbReference type="ARBA" id="ARBA00023157"/>
    </source>
</evidence>
<dbReference type="Pfam" id="PF07519">
    <property type="entry name" value="Tannase"/>
    <property type="match status" value="1"/>
</dbReference>
<comment type="similarity">
    <text evidence="1 10">Belongs to the tannase family.</text>
</comment>
<protein>
    <recommendedName>
        <fullName evidence="10">Carboxylic ester hydrolase</fullName>
        <ecNumber evidence="10">3.1.1.-</ecNumber>
    </recommendedName>
</protein>
<organism evidence="11 12">
    <name type="scientific">Marasmiellus scandens</name>
    <dbReference type="NCBI Taxonomy" id="2682957"/>
    <lineage>
        <taxon>Eukaryota</taxon>
        <taxon>Fungi</taxon>
        <taxon>Dikarya</taxon>
        <taxon>Basidiomycota</taxon>
        <taxon>Agaricomycotina</taxon>
        <taxon>Agaricomycetes</taxon>
        <taxon>Agaricomycetidae</taxon>
        <taxon>Agaricales</taxon>
        <taxon>Marasmiineae</taxon>
        <taxon>Omphalotaceae</taxon>
        <taxon>Marasmiellus</taxon>
    </lineage>
</organism>
<keyword evidence="3" id="KW-0119">Carbohydrate metabolism</keyword>
<comment type="catalytic activity">
    <reaction evidence="9">
        <text>feruloyl-polysaccharide + H2O = ferulate + polysaccharide.</text>
        <dbReference type="EC" id="3.1.1.73"/>
    </reaction>
</comment>
<dbReference type="Gene3D" id="3.40.50.1820">
    <property type="entry name" value="alpha/beta hydrolase"/>
    <property type="match status" value="1"/>
</dbReference>
<gene>
    <name evidence="11" type="ORF">VKT23_006430</name>
</gene>
<dbReference type="InterPro" id="IPR011118">
    <property type="entry name" value="Tannase/feruloyl_esterase"/>
</dbReference>
<dbReference type="InterPro" id="IPR029058">
    <property type="entry name" value="AB_hydrolase_fold"/>
</dbReference>
<reference evidence="11 12" key="1">
    <citation type="submission" date="2024-01" db="EMBL/GenBank/DDBJ databases">
        <title>A draft genome for the cacao thread blight pathogen Marasmiellus scandens.</title>
        <authorList>
            <person name="Baruah I.K."/>
            <person name="Leung J."/>
            <person name="Bukari Y."/>
            <person name="Amoako-Attah I."/>
            <person name="Meinhardt L.W."/>
            <person name="Bailey B.A."/>
            <person name="Cohen S.P."/>
        </authorList>
    </citation>
    <scope>NUCLEOTIDE SEQUENCE [LARGE SCALE GENOMIC DNA]</scope>
    <source>
        <strain evidence="11 12">GH-19</strain>
    </source>
</reference>